<evidence type="ECO:0000256" key="7">
    <source>
        <dbReference type="SAM" id="SignalP"/>
    </source>
</evidence>
<dbReference type="OrthoDB" id="9811036at2"/>
<keyword evidence="7" id="KW-0732">Signal</keyword>
<accession>A0A1H4A5C9</accession>
<feature type="transmembrane region" description="Helical" evidence="6">
    <location>
        <begin position="443"/>
        <end position="463"/>
    </location>
</feature>
<dbReference type="GO" id="GO:0045454">
    <property type="term" value="P:cell redox homeostasis"/>
    <property type="evidence" value="ECO:0007669"/>
    <property type="project" value="TreeGrafter"/>
</dbReference>
<evidence type="ECO:0000313" key="10">
    <source>
        <dbReference type="Proteomes" id="UP000199041"/>
    </source>
</evidence>
<sequence>MRKFTLAILAVIAAFGTALSQDGVHLKDTVLRLNDSVAELMIQAKLDPGVMLFSTHKTNAEDAFISAFTPDSSITKYIVPGEDLTEEGKLEALKDSNLGAELHYFKDSVTFSVRLHIPASESATIKGVFTWLGKSGDNFPSGEQEILLPLKKGSGPVVAGMAVGQKTNDQSAAGTPAHTSMLKIFWLGLLFGLVAVFTPCVFPLIPVTVSFFLKRSKSRAEGIRNALSYSISIILIYTIPTFVLTKIFGDSVMYTIATSAVANLIFFAIFVIFAISFFGGFELTLPSSWATKADAKASKGGMIGTFFMALTLVIVSFSCTGPFIGSLLPQVATANSAAAGISAVMGILGLSVGLAIPFSLFAFFPSMLHALPKSGGWLNSVKVVFGFIELAMAMKFLSMVDLIYGWHLLDREIFLALWIVLALLTGFYLLGKLKFSHDSDLKFISIPRLFFAICFLTFGMYLIPGMWGAPLKTMSGLLPPPSTQDFDLNQLQYKLEDIGTSGAVASSKDNLQATPPKLYIDRLHMPLGLTAYFDLQEGMAAAKALHKPVMLDFTGHSCTNCRKMENEVWSNPDVLKRLKHDFVIISLYTDEKTALPPDQVYTSRSGKVIADVGSKNLDYEQSAFGLISQPLYMFLDLEGKPLSEERYGYDPDIQKFIHHLDQVKANFDKQ</sequence>
<dbReference type="PANTHER" id="PTHR32234:SF0">
    <property type="entry name" value="THIOL:DISULFIDE INTERCHANGE PROTEIN DSBD"/>
    <property type="match status" value="1"/>
</dbReference>
<evidence type="ECO:0000256" key="5">
    <source>
        <dbReference type="ARBA" id="ARBA00023136"/>
    </source>
</evidence>
<proteinExistence type="predicted"/>
<evidence type="ECO:0000256" key="6">
    <source>
        <dbReference type="SAM" id="Phobius"/>
    </source>
</evidence>
<evidence type="ECO:0000256" key="2">
    <source>
        <dbReference type="ARBA" id="ARBA00022692"/>
    </source>
</evidence>
<dbReference type="GO" id="GO:0017004">
    <property type="term" value="P:cytochrome complex assembly"/>
    <property type="evidence" value="ECO:0007669"/>
    <property type="project" value="UniProtKB-KW"/>
</dbReference>
<keyword evidence="2 6" id="KW-0812">Transmembrane</keyword>
<dbReference type="STRING" id="551991.SAMN05192529_11368"/>
<organism evidence="9 10">
    <name type="scientific">Arachidicoccus rhizosphaerae</name>
    <dbReference type="NCBI Taxonomy" id="551991"/>
    <lineage>
        <taxon>Bacteria</taxon>
        <taxon>Pseudomonadati</taxon>
        <taxon>Bacteroidota</taxon>
        <taxon>Chitinophagia</taxon>
        <taxon>Chitinophagales</taxon>
        <taxon>Chitinophagaceae</taxon>
        <taxon>Arachidicoccus</taxon>
    </lineage>
</organism>
<gene>
    <name evidence="9" type="ORF">SAMN05192529_11368</name>
</gene>
<evidence type="ECO:0000256" key="4">
    <source>
        <dbReference type="ARBA" id="ARBA00022989"/>
    </source>
</evidence>
<reference evidence="9 10" key="1">
    <citation type="submission" date="2016-10" db="EMBL/GenBank/DDBJ databases">
        <authorList>
            <person name="de Groot N.N."/>
        </authorList>
    </citation>
    <scope>NUCLEOTIDE SEQUENCE [LARGE SCALE GENOMIC DNA]</scope>
    <source>
        <strain evidence="9 10">Vu-144</strain>
    </source>
</reference>
<feature type="transmembrane region" description="Helical" evidence="6">
    <location>
        <begin position="337"/>
        <end position="364"/>
    </location>
</feature>
<keyword evidence="3" id="KW-0201">Cytochrome c-type biogenesis</keyword>
<dbReference type="SUPFAM" id="SSF52833">
    <property type="entry name" value="Thioredoxin-like"/>
    <property type="match status" value="1"/>
</dbReference>
<feature type="transmembrane region" description="Helical" evidence="6">
    <location>
        <begin position="226"/>
        <end position="248"/>
    </location>
</feature>
<dbReference type="Gene3D" id="3.40.30.10">
    <property type="entry name" value="Glutaredoxin"/>
    <property type="match status" value="1"/>
</dbReference>
<dbReference type="InterPro" id="IPR036249">
    <property type="entry name" value="Thioredoxin-like_sf"/>
</dbReference>
<evidence type="ECO:0000259" key="8">
    <source>
        <dbReference type="Pfam" id="PF02683"/>
    </source>
</evidence>
<keyword evidence="5 6" id="KW-0472">Membrane</keyword>
<evidence type="ECO:0000256" key="3">
    <source>
        <dbReference type="ARBA" id="ARBA00022748"/>
    </source>
</evidence>
<dbReference type="EMBL" id="FNQY01000013">
    <property type="protein sequence ID" value="SEA31110.1"/>
    <property type="molecule type" value="Genomic_DNA"/>
</dbReference>
<protein>
    <submittedName>
        <fullName evidence="9">Thiol:disulfide interchange protein DsbD</fullName>
    </submittedName>
</protein>
<feature type="chain" id="PRO_5011439250" evidence="7">
    <location>
        <begin position="21"/>
        <end position="670"/>
    </location>
</feature>
<dbReference type="InterPro" id="IPR003834">
    <property type="entry name" value="Cyt_c_assmbl_TM_dom"/>
</dbReference>
<feature type="transmembrane region" description="Helical" evidence="6">
    <location>
        <begin position="413"/>
        <end position="431"/>
    </location>
</feature>
<dbReference type="Pfam" id="PF02683">
    <property type="entry name" value="DsbD_TM"/>
    <property type="match status" value="1"/>
</dbReference>
<dbReference type="RefSeq" id="WP_091398654.1">
    <property type="nucleotide sequence ID" value="NZ_FNQY01000013.1"/>
</dbReference>
<evidence type="ECO:0000256" key="1">
    <source>
        <dbReference type="ARBA" id="ARBA00004141"/>
    </source>
</evidence>
<feature type="domain" description="Cytochrome C biogenesis protein transmembrane" evidence="8">
    <location>
        <begin position="186"/>
        <end position="398"/>
    </location>
</feature>
<dbReference type="GO" id="GO:0016020">
    <property type="term" value="C:membrane"/>
    <property type="evidence" value="ECO:0007669"/>
    <property type="project" value="UniProtKB-SubCell"/>
</dbReference>
<name>A0A1H4A5C9_9BACT</name>
<feature type="signal peptide" evidence="7">
    <location>
        <begin position="1"/>
        <end position="20"/>
    </location>
</feature>
<dbReference type="AlphaFoldDB" id="A0A1H4A5C9"/>
<dbReference type="PANTHER" id="PTHR32234">
    <property type="entry name" value="THIOL:DISULFIDE INTERCHANGE PROTEIN DSBD"/>
    <property type="match status" value="1"/>
</dbReference>
<keyword evidence="4 6" id="KW-1133">Transmembrane helix</keyword>
<feature type="transmembrane region" description="Helical" evidence="6">
    <location>
        <begin position="260"/>
        <end position="281"/>
    </location>
</feature>
<dbReference type="Proteomes" id="UP000199041">
    <property type="component" value="Unassembled WGS sequence"/>
</dbReference>
<feature type="transmembrane region" description="Helical" evidence="6">
    <location>
        <begin position="384"/>
        <end position="407"/>
    </location>
</feature>
<feature type="transmembrane region" description="Helical" evidence="6">
    <location>
        <begin position="184"/>
        <end position="205"/>
    </location>
</feature>
<comment type="subcellular location">
    <subcellularLocation>
        <location evidence="1">Membrane</location>
        <topology evidence="1">Multi-pass membrane protein</topology>
    </subcellularLocation>
</comment>
<keyword evidence="10" id="KW-1185">Reference proteome</keyword>
<dbReference type="Pfam" id="PF13899">
    <property type="entry name" value="Thioredoxin_7"/>
    <property type="match status" value="1"/>
</dbReference>
<evidence type="ECO:0000313" key="9">
    <source>
        <dbReference type="EMBL" id="SEA31110.1"/>
    </source>
</evidence>
<feature type="transmembrane region" description="Helical" evidence="6">
    <location>
        <begin position="302"/>
        <end position="325"/>
    </location>
</feature>
<dbReference type="GO" id="GO:0015035">
    <property type="term" value="F:protein-disulfide reductase activity"/>
    <property type="evidence" value="ECO:0007669"/>
    <property type="project" value="TreeGrafter"/>
</dbReference>